<feature type="non-terminal residue" evidence="2">
    <location>
        <position position="73"/>
    </location>
</feature>
<dbReference type="EMBL" id="JACEIK010003613">
    <property type="protein sequence ID" value="MCD9642387.1"/>
    <property type="molecule type" value="Genomic_DNA"/>
</dbReference>
<evidence type="ECO:0000313" key="2">
    <source>
        <dbReference type="EMBL" id="MCD9642387.1"/>
    </source>
</evidence>
<accession>A0ABS8V7K7</accession>
<feature type="compositionally biased region" description="Acidic residues" evidence="1">
    <location>
        <begin position="1"/>
        <end position="10"/>
    </location>
</feature>
<protein>
    <submittedName>
        <fullName evidence="2">Uncharacterized protein</fullName>
    </submittedName>
</protein>
<proteinExistence type="predicted"/>
<gene>
    <name evidence="2" type="ORF">HAX54_029194</name>
</gene>
<evidence type="ECO:0000256" key="1">
    <source>
        <dbReference type="SAM" id="MobiDB-lite"/>
    </source>
</evidence>
<name>A0ABS8V7K7_DATST</name>
<keyword evidence="3" id="KW-1185">Reference proteome</keyword>
<sequence length="73" mass="8573">MTWDDQDGMTEDLIPERRPKQPTPGCIPNCQNLDLRSNLEKYLALAKCENRTTHPPFSLCRHRHAHHLNWPVQ</sequence>
<comment type="caution">
    <text evidence="2">The sequence shown here is derived from an EMBL/GenBank/DDBJ whole genome shotgun (WGS) entry which is preliminary data.</text>
</comment>
<evidence type="ECO:0000313" key="3">
    <source>
        <dbReference type="Proteomes" id="UP000823775"/>
    </source>
</evidence>
<feature type="region of interest" description="Disordered" evidence="1">
    <location>
        <begin position="1"/>
        <end position="25"/>
    </location>
</feature>
<dbReference type="Proteomes" id="UP000823775">
    <property type="component" value="Unassembled WGS sequence"/>
</dbReference>
<organism evidence="2 3">
    <name type="scientific">Datura stramonium</name>
    <name type="common">Jimsonweed</name>
    <name type="synonym">Common thornapple</name>
    <dbReference type="NCBI Taxonomy" id="4076"/>
    <lineage>
        <taxon>Eukaryota</taxon>
        <taxon>Viridiplantae</taxon>
        <taxon>Streptophyta</taxon>
        <taxon>Embryophyta</taxon>
        <taxon>Tracheophyta</taxon>
        <taxon>Spermatophyta</taxon>
        <taxon>Magnoliopsida</taxon>
        <taxon>eudicotyledons</taxon>
        <taxon>Gunneridae</taxon>
        <taxon>Pentapetalae</taxon>
        <taxon>asterids</taxon>
        <taxon>lamiids</taxon>
        <taxon>Solanales</taxon>
        <taxon>Solanaceae</taxon>
        <taxon>Solanoideae</taxon>
        <taxon>Datureae</taxon>
        <taxon>Datura</taxon>
    </lineage>
</organism>
<reference evidence="2 3" key="1">
    <citation type="journal article" date="2021" name="BMC Genomics">
        <title>Datura genome reveals duplications of psychoactive alkaloid biosynthetic genes and high mutation rate following tissue culture.</title>
        <authorList>
            <person name="Rajewski A."/>
            <person name="Carter-House D."/>
            <person name="Stajich J."/>
            <person name="Litt A."/>
        </authorList>
    </citation>
    <scope>NUCLEOTIDE SEQUENCE [LARGE SCALE GENOMIC DNA]</scope>
    <source>
        <strain evidence="2">AR-01</strain>
    </source>
</reference>